<reference evidence="1 2" key="1">
    <citation type="submission" date="2024-01" db="EMBL/GenBank/DDBJ databases">
        <title>The genomes of 5 underutilized Papilionoideae crops provide insights into root nodulation and disease resistanc.</title>
        <authorList>
            <person name="Jiang F."/>
        </authorList>
    </citation>
    <scope>NUCLEOTIDE SEQUENCE [LARGE SCALE GENOMIC DNA]</scope>
    <source>
        <strain evidence="1">DUOXIRENSHENG_FW03</strain>
        <tissue evidence="1">Leaves</tissue>
    </source>
</reference>
<comment type="caution">
    <text evidence="1">The sequence shown here is derived from an EMBL/GenBank/DDBJ whole genome shotgun (WGS) entry which is preliminary data.</text>
</comment>
<gene>
    <name evidence="1" type="ORF">VNO78_28546</name>
</gene>
<protein>
    <submittedName>
        <fullName evidence="1">Uncharacterized protein</fullName>
    </submittedName>
</protein>
<keyword evidence="2" id="KW-1185">Reference proteome</keyword>
<dbReference type="PANTHER" id="PTHR11208:SF98">
    <property type="entry name" value="RNA-BINDING KH DOMAIN-CONTAINING PROTEIN"/>
    <property type="match status" value="1"/>
</dbReference>
<evidence type="ECO:0000313" key="1">
    <source>
        <dbReference type="EMBL" id="KAK7387623.1"/>
    </source>
</evidence>
<proteinExistence type="predicted"/>
<dbReference type="PANTHER" id="PTHR11208">
    <property type="entry name" value="RNA-BINDING PROTEIN RELATED"/>
    <property type="match status" value="1"/>
</dbReference>
<sequence length="202" mass="22947">MVQEYPGYNFVGLIYGPEGDNKKQPEKETGGKIKIHGTKADSGEKVKLELELTSSAVTTICMLTYQLIVLKRWMDATTSIIELLVTSLTGEYVCQWSLIHASNCKQLHLALSGDLDMVFISLLIGRIRCGTPLQEQLTVDCIITCQQYRGTLLHSLKFRIQCWREDLVLKGVQLKKRILRAYSILEFELQWKSRVLADNPPD</sequence>
<dbReference type="InterPro" id="IPR045071">
    <property type="entry name" value="BBP-like"/>
</dbReference>
<dbReference type="GO" id="GO:0005634">
    <property type="term" value="C:nucleus"/>
    <property type="evidence" value="ECO:0007669"/>
    <property type="project" value="TreeGrafter"/>
</dbReference>
<dbReference type="Proteomes" id="UP001386955">
    <property type="component" value="Unassembled WGS sequence"/>
</dbReference>
<name>A0AAN9S1T3_PSOTE</name>
<dbReference type="Gene3D" id="3.30.1370.10">
    <property type="entry name" value="K Homology domain, type 1"/>
    <property type="match status" value="1"/>
</dbReference>
<accession>A0AAN9S1T3</accession>
<evidence type="ECO:0000313" key="2">
    <source>
        <dbReference type="Proteomes" id="UP001386955"/>
    </source>
</evidence>
<organism evidence="1 2">
    <name type="scientific">Psophocarpus tetragonolobus</name>
    <name type="common">Winged bean</name>
    <name type="synonym">Dolichos tetragonolobus</name>
    <dbReference type="NCBI Taxonomy" id="3891"/>
    <lineage>
        <taxon>Eukaryota</taxon>
        <taxon>Viridiplantae</taxon>
        <taxon>Streptophyta</taxon>
        <taxon>Embryophyta</taxon>
        <taxon>Tracheophyta</taxon>
        <taxon>Spermatophyta</taxon>
        <taxon>Magnoliopsida</taxon>
        <taxon>eudicotyledons</taxon>
        <taxon>Gunneridae</taxon>
        <taxon>Pentapetalae</taxon>
        <taxon>rosids</taxon>
        <taxon>fabids</taxon>
        <taxon>Fabales</taxon>
        <taxon>Fabaceae</taxon>
        <taxon>Papilionoideae</taxon>
        <taxon>50 kb inversion clade</taxon>
        <taxon>NPAAA clade</taxon>
        <taxon>indigoferoid/millettioid clade</taxon>
        <taxon>Phaseoleae</taxon>
        <taxon>Psophocarpus</taxon>
    </lineage>
</organism>
<dbReference type="AlphaFoldDB" id="A0AAN9S1T3"/>
<dbReference type="EMBL" id="JAYMYS010000007">
    <property type="protein sequence ID" value="KAK7387623.1"/>
    <property type="molecule type" value="Genomic_DNA"/>
</dbReference>
<dbReference type="InterPro" id="IPR036612">
    <property type="entry name" value="KH_dom_type_1_sf"/>
</dbReference>
<dbReference type="GO" id="GO:0048024">
    <property type="term" value="P:regulation of mRNA splicing, via spliceosome"/>
    <property type="evidence" value="ECO:0007669"/>
    <property type="project" value="TreeGrafter"/>
</dbReference>
<dbReference type="GO" id="GO:0003729">
    <property type="term" value="F:mRNA binding"/>
    <property type="evidence" value="ECO:0007669"/>
    <property type="project" value="TreeGrafter"/>
</dbReference>
<dbReference type="SUPFAM" id="SSF54791">
    <property type="entry name" value="Eukaryotic type KH-domain (KH-domain type I)"/>
    <property type="match status" value="1"/>
</dbReference>